<dbReference type="InterPro" id="IPR000524">
    <property type="entry name" value="Tscrpt_reg_HTH_GntR"/>
</dbReference>
<feature type="domain" description="HTH gntR-type" evidence="4">
    <location>
        <begin position="21"/>
        <end position="89"/>
    </location>
</feature>
<dbReference type="SUPFAM" id="SSF46785">
    <property type="entry name" value="Winged helix' DNA-binding domain"/>
    <property type="match status" value="1"/>
</dbReference>
<dbReference type="Gene3D" id="1.10.10.10">
    <property type="entry name" value="Winged helix-like DNA-binding domain superfamily/Winged helix DNA-binding domain"/>
    <property type="match status" value="1"/>
</dbReference>
<dbReference type="GO" id="GO:0045892">
    <property type="term" value="P:negative regulation of DNA-templated transcription"/>
    <property type="evidence" value="ECO:0007669"/>
    <property type="project" value="TreeGrafter"/>
</dbReference>
<dbReference type="PANTHER" id="PTHR44846">
    <property type="entry name" value="MANNOSYL-D-GLYCERATE TRANSPORT/METABOLISM SYSTEM REPRESSOR MNGR-RELATED"/>
    <property type="match status" value="1"/>
</dbReference>
<dbReference type="InterPro" id="IPR036388">
    <property type="entry name" value="WH-like_DNA-bd_sf"/>
</dbReference>
<gene>
    <name evidence="5" type="ORF">FNH06_12600</name>
</gene>
<dbReference type="Pfam" id="PF00392">
    <property type="entry name" value="GntR"/>
    <property type="match status" value="1"/>
</dbReference>
<evidence type="ECO:0000313" key="5">
    <source>
        <dbReference type="EMBL" id="TVT22669.1"/>
    </source>
</evidence>
<dbReference type="RefSeq" id="WP_144637817.1">
    <property type="nucleotide sequence ID" value="NZ_BNAX01000012.1"/>
</dbReference>
<keyword evidence="2" id="KW-0238">DNA-binding</keyword>
<reference evidence="5 6" key="1">
    <citation type="submission" date="2019-07" db="EMBL/GenBank/DDBJ databases">
        <title>New species of Amycolatopsis and Streptomyces.</title>
        <authorList>
            <person name="Duangmal K."/>
            <person name="Teo W.F.A."/>
            <person name="Lipun K."/>
        </authorList>
    </citation>
    <scope>NUCLEOTIDE SEQUENCE [LARGE SCALE GENOMIC DNA]</scope>
    <source>
        <strain evidence="5 6">JCM 30562</strain>
    </source>
</reference>
<dbReference type="PROSITE" id="PS50949">
    <property type="entry name" value="HTH_GNTR"/>
    <property type="match status" value="1"/>
</dbReference>
<dbReference type="GO" id="GO:0003677">
    <property type="term" value="F:DNA binding"/>
    <property type="evidence" value="ECO:0007669"/>
    <property type="project" value="UniProtKB-KW"/>
</dbReference>
<dbReference type="InterPro" id="IPR050679">
    <property type="entry name" value="Bact_HTH_transcr_reg"/>
</dbReference>
<dbReference type="AlphaFoldDB" id="A0A558AEH6"/>
<dbReference type="SMART" id="SM00345">
    <property type="entry name" value="HTH_GNTR"/>
    <property type="match status" value="1"/>
</dbReference>
<proteinExistence type="predicted"/>
<dbReference type="PANTHER" id="PTHR44846:SF17">
    <property type="entry name" value="GNTR-FAMILY TRANSCRIPTIONAL REGULATOR"/>
    <property type="match status" value="1"/>
</dbReference>
<dbReference type="GO" id="GO:0003700">
    <property type="term" value="F:DNA-binding transcription factor activity"/>
    <property type="evidence" value="ECO:0007669"/>
    <property type="project" value="InterPro"/>
</dbReference>
<evidence type="ECO:0000256" key="2">
    <source>
        <dbReference type="ARBA" id="ARBA00023125"/>
    </source>
</evidence>
<protein>
    <submittedName>
        <fullName evidence="5">Winged helix-turn-helix transcriptional regulator</fullName>
    </submittedName>
</protein>
<dbReference type="InterPro" id="IPR036390">
    <property type="entry name" value="WH_DNA-bd_sf"/>
</dbReference>
<keyword evidence="1" id="KW-0805">Transcription regulation</keyword>
<dbReference type="CDD" id="cd07377">
    <property type="entry name" value="WHTH_GntR"/>
    <property type="match status" value="1"/>
</dbReference>
<keyword evidence="6" id="KW-1185">Reference proteome</keyword>
<dbReference type="EMBL" id="VJZA01000016">
    <property type="protein sequence ID" value="TVT22669.1"/>
    <property type="molecule type" value="Genomic_DNA"/>
</dbReference>
<name>A0A558AEH6_9PSEU</name>
<dbReference type="OrthoDB" id="8584262at2"/>
<keyword evidence="3" id="KW-0804">Transcription</keyword>
<sequence>MTSCDGEAPPPRDGRQEFEPGYVYLQVADLIAARILAGELRRHDRLPGEQDLALEYGVSLGTARHATRVLRERGLVFTIRAKGTFVADLSGRNRRR</sequence>
<organism evidence="5 6">
    <name type="scientific">Amycolatopsis acidiphila</name>
    <dbReference type="NCBI Taxonomy" id="715473"/>
    <lineage>
        <taxon>Bacteria</taxon>
        <taxon>Bacillati</taxon>
        <taxon>Actinomycetota</taxon>
        <taxon>Actinomycetes</taxon>
        <taxon>Pseudonocardiales</taxon>
        <taxon>Pseudonocardiaceae</taxon>
        <taxon>Amycolatopsis</taxon>
    </lineage>
</organism>
<evidence type="ECO:0000256" key="1">
    <source>
        <dbReference type="ARBA" id="ARBA00023015"/>
    </source>
</evidence>
<evidence type="ECO:0000259" key="4">
    <source>
        <dbReference type="PROSITE" id="PS50949"/>
    </source>
</evidence>
<evidence type="ECO:0000313" key="6">
    <source>
        <dbReference type="Proteomes" id="UP000318578"/>
    </source>
</evidence>
<evidence type="ECO:0000256" key="3">
    <source>
        <dbReference type="ARBA" id="ARBA00023163"/>
    </source>
</evidence>
<accession>A0A558AEH6</accession>
<dbReference type="Proteomes" id="UP000318578">
    <property type="component" value="Unassembled WGS sequence"/>
</dbReference>
<comment type="caution">
    <text evidence="5">The sequence shown here is derived from an EMBL/GenBank/DDBJ whole genome shotgun (WGS) entry which is preliminary data.</text>
</comment>